<dbReference type="Proteomes" id="UP001409291">
    <property type="component" value="Unassembled WGS sequence"/>
</dbReference>
<comment type="similarity">
    <text evidence="2">In the N-terminal section; belongs to the phytochrome family.</text>
</comment>
<dbReference type="InterPro" id="IPR035965">
    <property type="entry name" value="PAS-like_dom_sf"/>
</dbReference>
<sequence length="721" mass="82469">MEFLDCEDEKITLCGLIQDLGFLFVFNNNKRCIAASENVTLLSNTPLEKYLDLNIDIILAALTGNDKLVFETVEDSFNTSIFYRFTEKIIINNENYDLSIYRYNDHTYVEAEICNKNLLKPNRLYYYAKYLEENKTDIWKSLTNIIRQIINYDRVMVYQFLEDSSGKVIAESKSENIHSLLGYRYPEFDIPKQARELYTIFLARHTADIDGATHKIISNDRADIDLTKTSIRALSPIHLQYLRNSKVSASASFSIIKDGKLWGLVTCQNNTPLHVDLAQRHLCTFLTQFATNHHISNLLKKDIELQNTMHILEKDLKGDLLINRDTHDVLERFGEKIMHIMNADGLYLKYAKNEKSFGIIPDRNQLQEIHNFIKNDIGIISSNQYKFSSGINQLPGVMAAEILPQSDWKIYLFRKERLIEEIWAGKPEKHLQYDATKKISFPSPRTSFDAWKQITGNTSSPWLKIEVSFLERIVFLIQQAIAKRNAEIEQLNKDLVRSNNALDTFSYTLTHDLKNPLSSIKLGAQMLLMKNDIPRELLLKLANNILDASALITEMIDKVHELSKSNSVALNLEILDPKNNIISITEIAKNQYGVDGLDFKMGEIIPIRGERTLIYQLFLNIIGNAVKYSSKQENPKVEVYSTQSGTMVTYFIVDNGIGMDLQKENNIFDIFQRLSNSSGYDGSGIGLSIVKRIIDRLGADIRVESAVGKGTTFEIIFENAE</sequence>
<evidence type="ECO:0000256" key="5">
    <source>
        <dbReference type="ARBA" id="ARBA00022606"/>
    </source>
</evidence>
<keyword evidence="6" id="KW-0808">Transferase</keyword>
<evidence type="ECO:0000256" key="7">
    <source>
        <dbReference type="ARBA" id="ARBA00022777"/>
    </source>
</evidence>
<dbReference type="SUPFAM" id="SSF47384">
    <property type="entry name" value="Homodimeric domain of signal transducing histidine kinase"/>
    <property type="match status" value="1"/>
</dbReference>
<evidence type="ECO:0000256" key="2">
    <source>
        <dbReference type="ARBA" id="ARBA00006402"/>
    </source>
</evidence>
<dbReference type="InterPro" id="IPR036097">
    <property type="entry name" value="HisK_dim/P_sf"/>
</dbReference>
<evidence type="ECO:0000256" key="8">
    <source>
        <dbReference type="ARBA" id="ARBA00022991"/>
    </source>
</evidence>
<dbReference type="Pfam" id="PF00512">
    <property type="entry name" value="HisKA"/>
    <property type="match status" value="1"/>
</dbReference>
<keyword evidence="5" id="KW-0716">Sensory transduction</keyword>
<dbReference type="InterPro" id="IPR043150">
    <property type="entry name" value="Phytochrome_PHY_sf"/>
</dbReference>
<dbReference type="CDD" id="cd00082">
    <property type="entry name" value="HisKA"/>
    <property type="match status" value="1"/>
</dbReference>
<dbReference type="RefSeq" id="WP_346583075.1">
    <property type="nucleotide sequence ID" value="NZ_JBDJNQ010000014.1"/>
</dbReference>
<dbReference type="SUPFAM" id="SSF55785">
    <property type="entry name" value="PYP-like sensor domain (PAS domain)"/>
    <property type="match status" value="1"/>
</dbReference>
<dbReference type="Pfam" id="PF02518">
    <property type="entry name" value="HATPase_c"/>
    <property type="match status" value="1"/>
</dbReference>
<dbReference type="EMBL" id="JBDJNQ010000014">
    <property type="protein sequence ID" value="MEN5380180.1"/>
    <property type="molecule type" value="Genomic_DNA"/>
</dbReference>
<dbReference type="InterPro" id="IPR001294">
    <property type="entry name" value="Phytochrome"/>
</dbReference>
<dbReference type="SUPFAM" id="SSF55874">
    <property type="entry name" value="ATPase domain of HSP90 chaperone/DNA topoisomerase II/histidine kinase"/>
    <property type="match status" value="1"/>
</dbReference>
<accession>A0ABV0BZH5</accession>
<comment type="caution">
    <text evidence="12">The sequence shown here is derived from an EMBL/GenBank/DDBJ whole genome shotgun (WGS) entry which is preliminary data.</text>
</comment>
<dbReference type="PROSITE" id="PS50046">
    <property type="entry name" value="PHYTOCHROME_2"/>
    <property type="match status" value="1"/>
</dbReference>
<evidence type="ECO:0000256" key="1">
    <source>
        <dbReference type="ARBA" id="ARBA00000085"/>
    </source>
</evidence>
<dbReference type="Gene3D" id="3.30.450.40">
    <property type="match status" value="1"/>
</dbReference>
<dbReference type="InterPro" id="IPR050351">
    <property type="entry name" value="BphY/WalK/GraS-like"/>
</dbReference>
<feature type="domain" description="Histidine kinase" evidence="11">
    <location>
        <begin position="508"/>
        <end position="721"/>
    </location>
</feature>
<dbReference type="SUPFAM" id="SSF55781">
    <property type="entry name" value="GAF domain-like"/>
    <property type="match status" value="2"/>
</dbReference>
<organism evidence="12 13">
    <name type="scientific">Sphingobacterium kitahiroshimense</name>
    <dbReference type="NCBI Taxonomy" id="470446"/>
    <lineage>
        <taxon>Bacteria</taxon>
        <taxon>Pseudomonadati</taxon>
        <taxon>Bacteroidota</taxon>
        <taxon>Sphingobacteriia</taxon>
        <taxon>Sphingobacteriales</taxon>
        <taxon>Sphingobacteriaceae</taxon>
        <taxon>Sphingobacterium</taxon>
    </lineage>
</organism>
<dbReference type="SMART" id="SM00388">
    <property type="entry name" value="HisKA"/>
    <property type="match status" value="1"/>
</dbReference>
<dbReference type="PRINTS" id="PR01033">
    <property type="entry name" value="PHYTOCHROME"/>
</dbReference>
<keyword evidence="4" id="KW-0600">Photoreceptor protein</keyword>
<keyword evidence="7" id="KW-0418">Kinase</keyword>
<evidence type="ECO:0000256" key="4">
    <source>
        <dbReference type="ARBA" id="ARBA00022543"/>
    </source>
</evidence>
<gene>
    <name evidence="12" type="ORF">ABE541_23130</name>
</gene>
<comment type="catalytic activity">
    <reaction evidence="1">
        <text>ATP + protein L-histidine = ADP + protein N-phospho-L-histidine.</text>
        <dbReference type="EC" id="2.7.13.3"/>
    </reaction>
</comment>
<keyword evidence="13" id="KW-1185">Reference proteome</keyword>
<reference evidence="12 13" key="1">
    <citation type="submission" date="2024-04" db="EMBL/GenBank/DDBJ databases">
        <title>WGS of bacteria from Torrens River.</title>
        <authorList>
            <person name="Wyrsch E.R."/>
            <person name="Drigo B."/>
        </authorList>
    </citation>
    <scope>NUCLEOTIDE SEQUENCE [LARGE SCALE GENOMIC DNA]</scope>
    <source>
        <strain evidence="12 13">TWI391</strain>
    </source>
</reference>
<dbReference type="InterPro" id="IPR003661">
    <property type="entry name" value="HisK_dim/P_dom"/>
</dbReference>
<dbReference type="Gene3D" id="3.30.450.20">
    <property type="entry name" value="PAS domain"/>
    <property type="match status" value="1"/>
</dbReference>
<dbReference type="SMART" id="SM00387">
    <property type="entry name" value="HATPase_c"/>
    <property type="match status" value="1"/>
</dbReference>
<evidence type="ECO:0000256" key="6">
    <source>
        <dbReference type="ARBA" id="ARBA00022679"/>
    </source>
</evidence>
<dbReference type="PANTHER" id="PTHR42878">
    <property type="entry name" value="TWO-COMPONENT HISTIDINE KINASE"/>
    <property type="match status" value="1"/>
</dbReference>
<dbReference type="Pfam" id="PF01590">
    <property type="entry name" value="GAF"/>
    <property type="match status" value="1"/>
</dbReference>
<dbReference type="EC" id="2.7.13.3" evidence="3"/>
<feature type="domain" description="Phytochrome chromophore attachment site" evidence="10">
    <location>
        <begin position="134"/>
        <end position="288"/>
    </location>
</feature>
<evidence type="ECO:0000256" key="3">
    <source>
        <dbReference type="ARBA" id="ARBA00012438"/>
    </source>
</evidence>
<name>A0ABV0BZH5_9SPHI</name>
<dbReference type="PROSITE" id="PS50109">
    <property type="entry name" value="HIS_KIN"/>
    <property type="match status" value="1"/>
</dbReference>
<dbReference type="InterPro" id="IPR013515">
    <property type="entry name" value="Phytochrome_cen-reg"/>
</dbReference>
<dbReference type="GO" id="GO:0005524">
    <property type="term" value="F:ATP binding"/>
    <property type="evidence" value="ECO:0007669"/>
    <property type="project" value="UniProtKB-KW"/>
</dbReference>
<evidence type="ECO:0000256" key="9">
    <source>
        <dbReference type="ARBA" id="ARBA00023170"/>
    </source>
</evidence>
<proteinExistence type="inferred from homology"/>
<dbReference type="InterPro" id="IPR036890">
    <property type="entry name" value="HATPase_C_sf"/>
</dbReference>
<dbReference type="Gene3D" id="3.30.450.270">
    <property type="match status" value="1"/>
</dbReference>
<evidence type="ECO:0000313" key="13">
    <source>
        <dbReference type="Proteomes" id="UP001409291"/>
    </source>
</evidence>
<dbReference type="PANTHER" id="PTHR42878:SF15">
    <property type="entry name" value="BACTERIOPHYTOCHROME"/>
    <property type="match status" value="1"/>
</dbReference>
<keyword evidence="8" id="KW-0157">Chromophore</keyword>
<dbReference type="Gene3D" id="3.30.565.10">
    <property type="entry name" value="Histidine kinase-like ATPase, C-terminal domain"/>
    <property type="match status" value="1"/>
</dbReference>
<dbReference type="InterPro" id="IPR003594">
    <property type="entry name" value="HATPase_dom"/>
</dbReference>
<dbReference type="Gene3D" id="1.10.287.130">
    <property type="match status" value="1"/>
</dbReference>
<dbReference type="InterPro" id="IPR005467">
    <property type="entry name" value="His_kinase_dom"/>
</dbReference>
<dbReference type="InterPro" id="IPR003018">
    <property type="entry name" value="GAF"/>
</dbReference>
<dbReference type="Pfam" id="PF00360">
    <property type="entry name" value="PHY"/>
    <property type="match status" value="1"/>
</dbReference>
<evidence type="ECO:0000259" key="11">
    <source>
        <dbReference type="PROSITE" id="PS50109"/>
    </source>
</evidence>
<keyword evidence="9" id="KW-0675">Receptor</keyword>
<keyword evidence="12" id="KW-0067">ATP-binding</keyword>
<keyword evidence="12" id="KW-0547">Nucleotide-binding</keyword>
<protein>
    <recommendedName>
        <fullName evidence="3">histidine kinase</fullName>
        <ecNumber evidence="3">2.7.13.3</ecNumber>
    </recommendedName>
</protein>
<dbReference type="InterPro" id="IPR016132">
    <property type="entry name" value="Phyto_chromo_attachment"/>
</dbReference>
<evidence type="ECO:0000259" key="10">
    <source>
        <dbReference type="PROSITE" id="PS50046"/>
    </source>
</evidence>
<evidence type="ECO:0000313" key="12">
    <source>
        <dbReference type="EMBL" id="MEN5380180.1"/>
    </source>
</evidence>
<dbReference type="InterPro" id="IPR029016">
    <property type="entry name" value="GAF-like_dom_sf"/>
</dbReference>